<organism evidence="1 2">
    <name type="scientific">Tectimicrobiota bacterium</name>
    <dbReference type="NCBI Taxonomy" id="2528274"/>
    <lineage>
        <taxon>Bacteria</taxon>
        <taxon>Pseudomonadati</taxon>
        <taxon>Nitrospinota/Tectimicrobiota group</taxon>
        <taxon>Candidatus Tectimicrobiota</taxon>
    </lineage>
</organism>
<dbReference type="Proteomes" id="UP000712673">
    <property type="component" value="Unassembled WGS sequence"/>
</dbReference>
<evidence type="ECO:0000313" key="2">
    <source>
        <dbReference type="Proteomes" id="UP000712673"/>
    </source>
</evidence>
<dbReference type="Gene3D" id="3.40.50.1400">
    <property type="match status" value="1"/>
</dbReference>
<protein>
    <submittedName>
        <fullName evidence="1">Uncharacterized protein</fullName>
    </submittedName>
</protein>
<reference evidence="1" key="1">
    <citation type="submission" date="2019-03" db="EMBL/GenBank/DDBJ databases">
        <title>Lake Tanganyika Metagenome-Assembled Genomes (MAGs).</title>
        <authorList>
            <person name="Tran P."/>
        </authorList>
    </citation>
    <scope>NUCLEOTIDE SEQUENCE</scope>
    <source>
        <strain evidence="1">K_DeepCast_65m_m2_066</strain>
    </source>
</reference>
<name>A0A938B4A7_UNCTE</name>
<comment type="caution">
    <text evidence="1">The sequence shown here is derived from an EMBL/GenBank/DDBJ whole genome shotgun (WGS) entry which is preliminary data.</text>
</comment>
<accession>A0A938B4A7</accession>
<sequence length="62" mass="6408">MLFVAFGGPTPGCCGRREPCPGQEATCFIQSIVGDHPAAQARVAEVAAHYAALGGFSPFNDL</sequence>
<gene>
    <name evidence="1" type="ORF">FJZ47_20830</name>
</gene>
<evidence type="ECO:0000313" key="1">
    <source>
        <dbReference type="EMBL" id="MBM3226216.1"/>
    </source>
</evidence>
<dbReference type="AlphaFoldDB" id="A0A938B4A7"/>
<feature type="non-terminal residue" evidence="1">
    <location>
        <position position="62"/>
    </location>
</feature>
<proteinExistence type="predicted"/>
<dbReference type="EMBL" id="VGLS01000830">
    <property type="protein sequence ID" value="MBM3226216.1"/>
    <property type="molecule type" value="Genomic_DNA"/>
</dbReference>